<reference evidence="3 4" key="1">
    <citation type="submission" date="2017-02" db="EMBL/GenBank/DDBJ databases">
        <authorList>
            <person name="Peterson S.W."/>
        </authorList>
    </citation>
    <scope>NUCLEOTIDE SEQUENCE [LARGE SCALE GENOMIC DNA]</scope>
    <source>
        <strain evidence="3 4">DSM 21749</strain>
    </source>
</reference>
<dbReference type="Proteomes" id="UP000190061">
    <property type="component" value="Unassembled WGS sequence"/>
</dbReference>
<protein>
    <recommendedName>
        <fullName evidence="2">UPF0301 protein SAMN02745674_02072</fullName>
    </recommendedName>
</protein>
<dbReference type="PANTHER" id="PTHR30327">
    <property type="entry name" value="UNCHARACTERIZED PROTEIN YQGE"/>
    <property type="match status" value="1"/>
</dbReference>
<dbReference type="PANTHER" id="PTHR30327:SF1">
    <property type="entry name" value="UPF0301 PROTEIN YQGE"/>
    <property type="match status" value="1"/>
</dbReference>
<name>A0A1T4RBM0_9GAMM</name>
<dbReference type="STRING" id="1122188.SAMN02745674_02072"/>
<evidence type="ECO:0000256" key="2">
    <source>
        <dbReference type="HAMAP-Rule" id="MF_00758"/>
    </source>
</evidence>
<comment type="similarity">
    <text evidence="1 2">Belongs to the UPF0301 (AlgH) family.</text>
</comment>
<evidence type="ECO:0000256" key="1">
    <source>
        <dbReference type="ARBA" id="ARBA00009600"/>
    </source>
</evidence>
<dbReference type="OrthoDB" id="9807486at2"/>
<dbReference type="NCBIfam" id="NF001266">
    <property type="entry name" value="PRK00228.1-1"/>
    <property type="match status" value="1"/>
</dbReference>
<sequence length="193" mass="20319">MPNTPTTVVATPLSNQLLIALPSLAETGFSRSVALVCQHDEDGAMGIIVNRPSEYTLGDVLGQMNVEGASEALRGQVVLAGGPVHPERGFVLHDGGMQWDSTLAITEGLFLTTSREILEAMGRGEGPANALVALGCAGWDAGQLEQELADNDWLTAPADTELLFDLPLEARWEAAAGRIGVDFAHLADYSGHA</sequence>
<evidence type="ECO:0000313" key="3">
    <source>
        <dbReference type="EMBL" id="SKA13462.1"/>
    </source>
</evidence>
<dbReference type="Pfam" id="PF02622">
    <property type="entry name" value="DUF179"/>
    <property type="match status" value="1"/>
</dbReference>
<dbReference type="InterPro" id="IPR003774">
    <property type="entry name" value="AlgH-like"/>
</dbReference>
<dbReference type="GO" id="GO:0005829">
    <property type="term" value="C:cytosol"/>
    <property type="evidence" value="ECO:0007669"/>
    <property type="project" value="TreeGrafter"/>
</dbReference>
<dbReference type="RefSeq" id="WP_078758644.1">
    <property type="nucleotide sequence ID" value="NZ_FUXP01000008.1"/>
</dbReference>
<dbReference type="AlphaFoldDB" id="A0A1T4RBM0"/>
<proteinExistence type="inferred from homology"/>
<dbReference type="Gene3D" id="3.40.1740.10">
    <property type="entry name" value="VC0467-like"/>
    <property type="match status" value="1"/>
</dbReference>
<accession>A0A1T4RBM0</accession>
<dbReference type="HAMAP" id="MF_00758">
    <property type="entry name" value="UPF0301"/>
    <property type="match status" value="1"/>
</dbReference>
<dbReference type="EMBL" id="FUXP01000008">
    <property type="protein sequence ID" value="SKA13462.1"/>
    <property type="molecule type" value="Genomic_DNA"/>
</dbReference>
<evidence type="ECO:0000313" key="4">
    <source>
        <dbReference type="Proteomes" id="UP000190061"/>
    </source>
</evidence>
<keyword evidence="4" id="KW-1185">Reference proteome</keyword>
<dbReference type="SUPFAM" id="SSF143456">
    <property type="entry name" value="VC0467-like"/>
    <property type="match status" value="1"/>
</dbReference>
<gene>
    <name evidence="3" type="ORF">SAMN02745674_02072</name>
</gene>
<organism evidence="3 4">
    <name type="scientific">Lysobacter spongiicola DSM 21749</name>
    <dbReference type="NCBI Taxonomy" id="1122188"/>
    <lineage>
        <taxon>Bacteria</taxon>
        <taxon>Pseudomonadati</taxon>
        <taxon>Pseudomonadota</taxon>
        <taxon>Gammaproteobacteria</taxon>
        <taxon>Lysobacterales</taxon>
        <taxon>Lysobacteraceae</taxon>
        <taxon>Novilysobacter</taxon>
    </lineage>
</organism>